<accession>A0AAN8JJJ2</accession>
<sequence length="175" mass="20393">MGSTRRQRMRRKYDHNKDRKKAWKNKLKKPAIGCEPMREAWDERKPLKTNLSEMGLSYDPNKTLPFRKPKVEDEQVKSSKQQPTVTKPQVVNALETDANTPRLKSVWTTPEIANFCMTMMDRHGDDYVAMARDPLNIFQHTPKQIRRKIENMKKVPGLYEDYLASRAGGDEQSNS</sequence>
<evidence type="ECO:0000313" key="6">
    <source>
        <dbReference type="EMBL" id="KAK6178015.1"/>
    </source>
</evidence>
<feature type="region of interest" description="Disordered" evidence="5">
    <location>
        <begin position="52"/>
        <end position="87"/>
    </location>
</feature>
<dbReference type="AlphaFoldDB" id="A0AAN8JJJ2"/>
<evidence type="ECO:0000256" key="2">
    <source>
        <dbReference type="ARBA" id="ARBA00008479"/>
    </source>
</evidence>
<evidence type="ECO:0000256" key="4">
    <source>
        <dbReference type="ARBA" id="ARBA00023242"/>
    </source>
</evidence>
<comment type="subcellular location">
    <subcellularLocation>
        <location evidence="1">Nucleus</location>
        <location evidence="1">Nucleolus</location>
    </subcellularLocation>
</comment>
<feature type="compositionally biased region" description="Polar residues" evidence="5">
    <location>
        <begin position="78"/>
        <end position="87"/>
    </location>
</feature>
<dbReference type="GO" id="GO:0005730">
    <property type="term" value="C:nucleolus"/>
    <property type="evidence" value="ECO:0007669"/>
    <property type="project" value="UniProtKB-SubCell"/>
</dbReference>
<proteinExistence type="inferred from homology"/>
<organism evidence="6 7">
    <name type="scientific">Patella caerulea</name>
    <name type="common">Rayed Mediterranean limpet</name>
    <dbReference type="NCBI Taxonomy" id="87958"/>
    <lineage>
        <taxon>Eukaryota</taxon>
        <taxon>Metazoa</taxon>
        <taxon>Spiralia</taxon>
        <taxon>Lophotrochozoa</taxon>
        <taxon>Mollusca</taxon>
        <taxon>Gastropoda</taxon>
        <taxon>Patellogastropoda</taxon>
        <taxon>Patelloidea</taxon>
        <taxon>Patellidae</taxon>
        <taxon>Patella</taxon>
    </lineage>
</organism>
<dbReference type="PANTHER" id="PTHR13243:SF1">
    <property type="entry name" value="NUCLEOLAR PROTEIN 16"/>
    <property type="match status" value="1"/>
</dbReference>
<evidence type="ECO:0000256" key="5">
    <source>
        <dbReference type="SAM" id="MobiDB-lite"/>
    </source>
</evidence>
<name>A0AAN8JJJ2_PATCE</name>
<keyword evidence="7" id="KW-1185">Reference proteome</keyword>
<evidence type="ECO:0000256" key="1">
    <source>
        <dbReference type="ARBA" id="ARBA00004604"/>
    </source>
</evidence>
<feature type="region of interest" description="Disordered" evidence="5">
    <location>
        <begin position="1"/>
        <end position="23"/>
    </location>
</feature>
<gene>
    <name evidence="6" type="ORF">SNE40_012860</name>
</gene>
<evidence type="ECO:0000313" key="7">
    <source>
        <dbReference type="Proteomes" id="UP001347796"/>
    </source>
</evidence>
<keyword evidence="4" id="KW-0539">Nucleus</keyword>
<comment type="similarity">
    <text evidence="2">Belongs to the NOP16 family.</text>
</comment>
<dbReference type="Pfam" id="PF09420">
    <property type="entry name" value="Nop16"/>
    <property type="match status" value="1"/>
</dbReference>
<dbReference type="InterPro" id="IPR019002">
    <property type="entry name" value="Ribosome_biogenesis_Nop16"/>
</dbReference>
<dbReference type="EMBL" id="JAZGQO010000009">
    <property type="protein sequence ID" value="KAK6178015.1"/>
    <property type="molecule type" value="Genomic_DNA"/>
</dbReference>
<protein>
    <recommendedName>
        <fullName evidence="3">Nucleolar protein 16</fullName>
    </recommendedName>
</protein>
<dbReference type="PANTHER" id="PTHR13243">
    <property type="entry name" value="HSPC111 PROTEIN-RELATED"/>
    <property type="match status" value="1"/>
</dbReference>
<reference evidence="6 7" key="1">
    <citation type="submission" date="2024-01" db="EMBL/GenBank/DDBJ databases">
        <title>The genome of the rayed Mediterranean limpet Patella caerulea (Linnaeus, 1758).</title>
        <authorList>
            <person name="Anh-Thu Weber A."/>
            <person name="Halstead-Nussloch G."/>
        </authorList>
    </citation>
    <scope>NUCLEOTIDE SEQUENCE [LARGE SCALE GENOMIC DNA]</scope>
    <source>
        <strain evidence="6">AATW-2023a</strain>
        <tissue evidence="6">Whole specimen</tissue>
    </source>
</reference>
<dbReference type="Proteomes" id="UP001347796">
    <property type="component" value="Unassembled WGS sequence"/>
</dbReference>
<dbReference type="GO" id="GO:0042273">
    <property type="term" value="P:ribosomal large subunit biogenesis"/>
    <property type="evidence" value="ECO:0007669"/>
    <property type="project" value="TreeGrafter"/>
</dbReference>
<comment type="caution">
    <text evidence="6">The sequence shown here is derived from an EMBL/GenBank/DDBJ whole genome shotgun (WGS) entry which is preliminary data.</text>
</comment>
<evidence type="ECO:0000256" key="3">
    <source>
        <dbReference type="ARBA" id="ARBA00015522"/>
    </source>
</evidence>